<reference evidence="3" key="1">
    <citation type="journal article" date="2019" name="Plant Biotechnol. J.">
        <title>Genome sequencing of the Australian wild diploid species Gossypium australe highlights disease resistance and delayed gland morphogenesis.</title>
        <authorList>
            <person name="Cai Y."/>
            <person name="Cai X."/>
            <person name="Wang Q."/>
            <person name="Wang P."/>
            <person name="Zhang Y."/>
            <person name="Cai C."/>
            <person name="Xu Y."/>
            <person name="Wang K."/>
            <person name="Zhou Z."/>
            <person name="Wang C."/>
            <person name="Geng S."/>
            <person name="Li B."/>
            <person name="Dong Q."/>
            <person name="Hou Y."/>
            <person name="Wang H."/>
            <person name="Ai P."/>
            <person name="Liu Z."/>
            <person name="Yi F."/>
            <person name="Sun M."/>
            <person name="An G."/>
            <person name="Cheng J."/>
            <person name="Zhang Y."/>
            <person name="Shi Q."/>
            <person name="Xie Y."/>
            <person name="Shi X."/>
            <person name="Chang Y."/>
            <person name="Huang F."/>
            <person name="Chen Y."/>
            <person name="Hong S."/>
            <person name="Mi L."/>
            <person name="Sun Q."/>
            <person name="Zhang L."/>
            <person name="Zhou B."/>
            <person name="Peng R."/>
            <person name="Zhang X."/>
            <person name="Liu F."/>
        </authorList>
    </citation>
    <scope>NUCLEOTIDE SEQUENCE [LARGE SCALE GENOMIC DNA]</scope>
    <source>
        <strain evidence="3">cv. PA1801</strain>
    </source>
</reference>
<proteinExistence type="predicted"/>
<gene>
    <name evidence="2" type="ORF">EPI10_023387</name>
</gene>
<dbReference type="EMBL" id="SMMG02000005">
    <property type="protein sequence ID" value="KAA3472970.1"/>
    <property type="molecule type" value="Genomic_DNA"/>
</dbReference>
<organism evidence="2 3">
    <name type="scientific">Gossypium australe</name>
    <dbReference type="NCBI Taxonomy" id="47621"/>
    <lineage>
        <taxon>Eukaryota</taxon>
        <taxon>Viridiplantae</taxon>
        <taxon>Streptophyta</taxon>
        <taxon>Embryophyta</taxon>
        <taxon>Tracheophyta</taxon>
        <taxon>Spermatophyta</taxon>
        <taxon>Magnoliopsida</taxon>
        <taxon>eudicotyledons</taxon>
        <taxon>Gunneridae</taxon>
        <taxon>Pentapetalae</taxon>
        <taxon>rosids</taxon>
        <taxon>malvids</taxon>
        <taxon>Malvales</taxon>
        <taxon>Malvaceae</taxon>
        <taxon>Malvoideae</taxon>
        <taxon>Gossypium</taxon>
    </lineage>
</organism>
<comment type="caution">
    <text evidence="2">The sequence shown here is derived from an EMBL/GenBank/DDBJ whole genome shotgun (WGS) entry which is preliminary data.</text>
</comment>
<dbReference type="AlphaFoldDB" id="A0A5B6VUX7"/>
<name>A0A5B6VUX7_9ROSI</name>
<keyword evidence="3" id="KW-1185">Reference proteome</keyword>
<evidence type="ECO:0000313" key="2">
    <source>
        <dbReference type="EMBL" id="KAA3472970.1"/>
    </source>
</evidence>
<protein>
    <submittedName>
        <fullName evidence="2">Uncharacterized protein</fullName>
    </submittedName>
</protein>
<accession>A0A5B6VUX7</accession>
<evidence type="ECO:0000313" key="3">
    <source>
        <dbReference type="Proteomes" id="UP000325315"/>
    </source>
</evidence>
<sequence length="63" mass="7145">MLIKLWPRLSLGQCLSLWNKSILSIEVGILFSGLVRTEVGRGTSEESGCQTRKDLTWKRRLSP</sequence>
<feature type="region of interest" description="Disordered" evidence="1">
    <location>
        <begin position="42"/>
        <end position="63"/>
    </location>
</feature>
<dbReference type="Proteomes" id="UP000325315">
    <property type="component" value="Unassembled WGS sequence"/>
</dbReference>
<evidence type="ECO:0000256" key="1">
    <source>
        <dbReference type="SAM" id="MobiDB-lite"/>
    </source>
</evidence>